<organism evidence="1 2">
    <name type="scientific">Hygrophoropsis aurantiaca</name>
    <dbReference type="NCBI Taxonomy" id="72124"/>
    <lineage>
        <taxon>Eukaryota</taxon>
        <taxon>Fungi</taxon>
        <taxon>Dikarya</taxon>
        <taxon>Basidiomycota</taxon>
        <taxon>Agaricomycotina</taxon>
        <taxon>Agaricomycetes</taxon>
        <taxon>Agaricomycetidae</taxon>
        <taxon>Boletales</taxon>
        <taxon>Coniophorineae</taxon>
        <taxon>Hygrophoropsidaceae</taxon>
        <taxon>Hygrophoropsis</taxon>
    </lineage>
</organism>
<name>A0ACB8APJ3_9AGAM</name>
<dbReference type="EMBL" id="MU267608">
    <property type="protein sequence ID" value="KAH7914839.1"/>
    <property type="molecule type" value="Genomic_DNA"/>
</dbReference>
<reference evidence="1" key="1">
    <citation type="journal article" date="2021" name="New Phytol.">
        <title>Evolutionary innovations through gain and loss of genes in the ectomycorrhizal Boletales.</title>
        <authorList>
            <person name="Wu G."/>
            <person name="Miyauchi S."/>
            <person name="Morin E."/>
            <person name="Kuo A."/>
            <person name="Drula E."/>
            <person name="Varga T."/>
            <person name="Kohler A."/>
            <person name="Feng B."/>
            <person name="Cao Y."/>
            <person name="Lipzen A."/>
            <person name="Daum C."/>
            <person name="Hundley H."/>
            <person name="Pangilinan J."/>
            <person name="Johnson J."/>
            <person name="Barry K."/>
            <person name="LaButti K."/>
            <person name="Ng V."/>
            <person name="Ahrendt S."/>
            <person name="Min B."/>
            <person name="Choi I.G."/>
            <person name="Park H."/>
            <person name="Plett J.M."/>
            <person name="Magnuson J."/>
            <person name="Spatafora J.W."/>
            <person name="Nagy L.G."/>
            <person name="Henrissat B."/>
            <person name="Grigoriev I.V."/>
            <person name="Yang Z.L."/>
            <person name="Xu J."/>
            <person name="Martin F.M."/>
        </authorList>
    </citation>
    <scope>NUCLEOTIDE SEQUENCE</scope>
    <source>
        <strain evidence="1">ATCC 28755</strain>
    </source>
</reference>
<accession>A0ACB8APJ3</accession>
<gene>
    <name evidence="1" type="ORF">BJ138DRAFT_999214</name>
</gene>
<evidence type="ECO:0000313" key="2">
    <source>
        <dbReference type="Proteomes" id="UP000790377"/>
    </source>
</evidence>
<sequence>MFAAGNFHPDPTSFLSRPPDFASLYNPLGQTFAQSLTVPPQTVHMSDVSTGTTNMEFSESLVPIQPILAITDTVIPSSPPTFPINLTHEETGFDDGIEEDSDPSLYNPSDSESSPSTHRAQLVHQPASQSAVNTSRRKPRASTRLPVPIPNLTKKSRGRKVPTSNNGAPIYSRSRDKTKKGVRTYTCEVDGCGKCFVRGEHLKRHIRSIHTDEKPWCCDIEGCKRSFSRRDNLNQHLRVHNLKP</sequence>
<evidence type="ECO:0000313" key="1">
    <source>
        <dbReference type="EMBL" id="KAH7914839.1"/>
    </source>
</evidence>
<dbReference type="Proteomes" id="UP000790377">
    <property type="component" value="Unassembled WGS sequence"/>
</dbReference>
<proteinExistence type="predicted"/>
<keyword evidence="2" id="KW-1185">Reference proteome</keyword>
<protein>
    <submittedName>
        <fullName evidence="1">Uncharacterized protein</fullName>
    </submittedName>
</protein>
<comment type="caution">
    <text evidence="1">The sequence shown here is derived from an EMBL/GenBank/DDBJ whole genome shotgun (WGS) entry which is preliminary data.</text>
</comment>